<sequence length="238" mass="26422">MTLSFVYSALPLFAWGVRKAVIRKIPAYSLPDFDTSSRDASKLITLFGLRRGCIKNSESQQPTPSLNDYYLPTDLPSPNQTSSNQTQQEWQDSDTVHEIAELILLAVSAHGSPRVSIYKSIRGINKPLALQDDTKLPDLALAVLQAIRKGLNGMREEDLGAGVRTMLAAARDKGQIDIDEEHREWRTVEALAVIMASFPDYIEALGFEKLGAKEGKPRATSKCNLWRRIANLSRLLGL</sequence>
<dbReference type="Proteomes" id="UP000800094">
    <property type="component" value="Unassembled WGS sequence"/>
</dbReference>
<protein>
    <submittedName>
        <fullName evidence="2">Uncharacterized protein</fullName>
    </submittedName>
</protein>
<accession>A0A6A6J423</accession>
<evidence type="ECO:0000313" key="3">
    <source>
        <dbReference type="Proteomes" id="UP000800094"/>
    </source>
</evidence>
<feature type="compositionally biased region" description="Polar residues" evidence="1">
    <location>
        <begin position="57"/>
        <end position="66"/>
    </location>
</feature>
<evidence type="ECO:0000256" key="1">
    <source>
        <dbReference type="SAM" id="MobiDB-lite"/>
    </source>
</evidence>
<feature type="compositionally biased region" description="Low complexity" evidence="1">
    <location>
        <begin position="76"/>
        <end position="88"/>
    </location>
</feature>
<organism evidence="2 3">
    <name type="scientific">Trematosphaeria pertusa</name>
    <dbReference type="NCBI Taxonomy" id="390896"/>
    <lineage>
        <taxon>Eukaryota</taxon>
        <taxon>Fungi</taxon>
        <taxon>Dikarya</taxon>
        <taxon>Ascomycota</taxon>
        <taxon>Pezizomycotina</taxon>
        <taxon>Dothideomycetes</taxon>
        <taxon>Pleosporomycetidae</taxon>
        <taxon>Pleosporales</taxon>
        <taxon>Massarineae</taxon>
        <taxon>Trematosphaeriaceae</taxon>
        <taxon>Trematosphaeria</taxon>
    </lineage>
</organism>
<evidence type="ECO:0000313" key="2">
    <source>
        <dbReference type="EMBL" id="KAF2257318.1"/>
    </source>
</evidence>
<feature type="region of interest" description="Disordered" evidence="1">
    <location>
        <begin position="57"/>
        <end position="91"/>
    </location>
</feature>
<dbReference type="AlphaFoldDB" id="A0A6A6J423"/>
<dbReference type="GeneID" id="54587696"/>
<gene>
    <name evidence="2" type="ORF">BU26DRAFT_575906</name>
</gene>
<keyword evidence="3" id="KW-1185">Reference proteome</keyword>
<proteinExistence type="predicted"/>
<dbReference type="EMBL" id="ML987189">
    <property type="protein sequence ID" value="KAF2257318.1"/>
    <property type="molecule type" value="Genomic_DNA"/>
</dbReference>
<name>A0A6A6J423_9PLEO</name>
<reference evidence="2" key="1">
    <citation type="journal article" date="2020" name="Stud. Mycol.">
        <title>101 Dothideomycetes genomes: a test case for predicting lifestyles and emergence of pathogens.</title>
        <authorList>
            <person name="Haridas S."/>
            <person name="Albert R."/>
            <person name="Binder M."/>
            <person name="Bloem J."/>
            <person name="Labutti K."/>
            <person name="Salamov A."/>
            <person name="Andreopoulos B."/>
            <person name="Baker S."/>
            <person name="Barry K."/>
            <person name="Bills G."/>
            <person name="Bluhm B."/>
            <person name="Cannon C."/>
            <person name="Castanera R."/>
            <person name="Culley D."/>
            <person name="Daum C."/>
            <person name="Ezra D."/>
            <person name="Gonzalez J."/>
            <person name="Henrissat B."/>
            <person name="Kuo A."/>
            <person name="Liang C."/>
            <person name="Lipzen A."/>
            <person name="Lutzoni F."/>
            <person name="Magnuson J."/>
            <person name="Mondo S."/>
            <person name="Nolan M."/>
            <person name="Ohm R."/>
            <person name="Pangilinan J."/>
            <person name="Park H.-J."/>
            <person name="Ramirez L."/>
            <person name="Alfaro M."/>
            <person name="Sun H."/>
            <person name="Tritt A."/>
            <person name="Yoshinaga Y."/>
            <person name="Zwiers L.-H."/>
            <person name="Turgeon B."/>
            <person name="Goodwin S."/>
            <person name="Spatafora J."/>
            <person name="Crous P."/>
            <person name="Grigoriev I."/>
        </authorList>
    </citation>
    <scope>NUCLEOTIDE SEQUENCE</scope>
    <source>
        <strain evidence="2">CBS 122368</strain>
    </source>
</reference>
<dbReference type="RefSeq" id="XP_033692322.1">
    <property type="nucleotide sequence ID" value="XM_033834366.1"/>
</dbReference>